<dbReference type="InterPro" id="IPR029063">
    <property type="entry name" value="SAM-dependent_MTases_sf"/>
</dbReference>
<dbReference type="Pfam" id="PF13679">
    <property type="entry name" value="Methyltransf_32"/>
    <property type="match status" value="1"/>
</dbReference>
<feature type="region of interest" description="Disordered" evidence="1">
    <location>
        <begin position="401"/>
        <end position="421"/>
    </location>
</feature>
<organism evidence="3 4">
    <name type="scientific">Scleroderma citrinum Foug A</name>
    <dbReference type="NCBI Taxonomy" id="1036808"/>
    <lineage>
        <taxon>Eukaryota</taxon>
        <taxon>Fungi</taxon>
        <taxon>Dikarya</taxon>
        <taxon>Basidiomycota</taxon>
        <taxon>Agaricomycotina</taxon>
        <taxon>Agaricomycetes</taxon>
        <taxon>Agaricomycetidae</taxon>
        <taxon>Boletales</taxon>
        <taxon>Sclerodermatineae</taxon>
        <taxon>Sclerodermataceae</taxon>
        <taxon>Scleroderma</taxon>
    </lineage>
</organism>
<dbReference type="InterPro" id="IPR052220">
    <property type="entry name" value="METTL25"/>
</dbReference>
<dbReference type="Gene3D" id="3.40.50.150">
    <property type="entry name" value="Vaccinia Virus protein VP39"/>
    <property type="match status" value="1"/>
</dbReference>
<evidence type="ECO:0000313" key="4">
    <source>
        <dbReference type="Proteomes" id="UP000053989"/>
    </source>
</evidence>
<dbReference type="PANTHER" id="PTHR12496">
    <property type="entry name" value="CGI-41 METHYLTRANSFERASE"/>
    <property type="match status" value="1"/>
</dbReference>
<gene>
    <name evidence="3" type="ORF">SCLCIDRAFT_262197</name>
</gene>
<name>A0A0C3E273_9AGAM</name>
<reference evidence="3 4" key="1">
    <citation type="submission" date="2014-04" db="EMBL/GenBank/DDBJ databases">
        <authorList>
            <consortium name="DOE Joint Genome Institute"/>
            <person name="Kuo A."/>
            <person name="Kohler A."/>
            <person name="Nagy L.G."/>
            <person name="Floudas D."/>
            <person name="Copeland A."/>
            <person name="Barry K.W."/>
            <person name="Cichocki N."/>
            <person name="Veneault-Fourrey C."/>
            <person name="LaButti K."/>
            <person name="Lindquist E.A."/>
            <person name="Lipzen A."/>
            <person name="Lundell T."/>
            <person name="Morin E."/>
            <person name="Murat C."/>
            <person name="Sun H."/>
            <person name="Tunlid A."/>
            <person name="Henrissat B."/>
            <person name="Grigoriev I.V."/>
            <person name="Hibbett D.S."/>
            <person name="Martin F."/>
            <person name="Nordberg H.P."/>
            <person name="Cantor M.N."/>
            <person name="Hua S.X."/>
        </authorList>
    </citation>
    <scope>NUCLEOTIDE SEQUENCE [LARGE SCALE GENOMIC DNA]</scope>
    <source>
        <strain evidence="3 4">Foug A</strain>
    </source>
</reference>
<reference evidence="4" key="2">
    <citation type="submission" date="2015-01" db="EMBL/GenBank/DDBJ databases">
        <title>Evolutionary Origins and Diversification of the Mycorrhizal Mutualists.</title>
        <authorList>
            <consortium name="DOE Joint Genome Institute"/>
            <consortium name="Mycorrhizal Genomics Consortium"/>
            <person name="Kohler A."/>
            <person name="Kuo A."/>
            <person name="Nagy L.G."/>
            <person name="Floudas D."/>
            <person name="Copeland A."/>
            <person name="Barry K.W."/>
            <person name="Cichocki N."/>
            <person name="Veneault-Fourrey C."/>
            <person name="LaButti K."/>
            <person name="Lindquist E.A."/>
            <person name="Lipzen A."/>
            <person name="Lundell T."/>
            <person name="Morin E."/>
            <person name="Murat C."/>
            <person name="Riley R."/>
            <person name="Ohm R."/>
            <person name="Sun H."/>
            <person name="Tunlid A."/>
            <person name="Henrissat B."/>
            <person name="Grigoriev I.V."/>
            <person name="Hibbett D.S."/>
            <person name="Martin F."/>
        </authorList>
    </citation>
    <scope>NUCLEOTIDE SEQUENCE [LARGE SCALE GENOMIC DNA]</scope>
    <source>
        <strain evidence="4">Foug A</strain>
    </source>
</reference>
<dbReference type="Proteomes" id="UP000053989">
    <property type="component" value="Unassembled WGS sequence"/>
</dbReference>
<dbReference type="InterPro" id="IPR025714">
    <property type="entry name" value="Methyltranfer_dom"/>
</dbReference>
<sequence>MALALEIYDKVSSPLATSLLTTHPNQATLGACVPDSWSSWWDWAAEHDQDHPKWIQLLEYYCRPNEKDDCSPPTSSCRSTTQCQIPPQLCRLIDTVRGLQLARDPTCSVLQDSRRPSCKAHKTRGRSPSSFGMSPKKEHEVYCMASFIRSLLKQDDRHPSVQHVVDVGSGQGYLSRALQEQGLHVLALDSNEVQTSGANKWKIKDALRRAHEQRRGAFHSCANDTLRSPTPTDPVGNGSLTHRTVHIQQKSLEVAVSEWLRFGAPGFPSSSQDPIPIMFVALHACGSLTVDILRTFLAHWEKAEDSEPPRTWEPHSLVVVGCCYNLISPSDFPLSKTLRAHSPLPILPVAALHLATQVPAHWFRTERAGMDARLAIRKVVYRALLQPVLLAAAQCRTGLREAQDGPENNRSGGGDETAMRLGLGETPENRRLGKLNSTSYMNWDAFLARAVIKMDISLPNLVGCHLEGGLEAEGPRLPPWISNHGNDGGNKEKRGTQERLRMESQIEVLHVLRCILGPLVESLILLDRYEWLREGLEAVEGGSKAGGGWKVDMVNLFDQVTGSGRNVALVVRPESYNSGQ</sequence>
<dbReference type="STRING" id="1036808.A0A0C3E273"/>
<proteinExistence type="predicted"/>
<evidence type="ECO:0000256" key="1">
    <source>
        <dbReference type="SAM" id="MobiDB-lite"/>
    </source>
</evidence>
<evidence type="ECO:0000259" key="2">
    <source>
        <dbReference type="Pfam" id="PF13679"/>
    </source>
</evidence>
<evidence type="ECO:0000313" key="3">
    <source>
        <dbReference type="EMBL" id="KIM66930.1"/>
    </source>
</evidence>
<dbReference type="SUPFAM" id="SSF53335">
    <property type="entry name" value="S-adenosyl-L-methionine-dependent methyltransferases"/>
    <property type="match status" value="1"/>
</dbReference>
<keyword evidence="4" id="KW-1185">Reference proteome</keyword>
<dbReference type="HOGENOM" id="CLU_016581_1_2_1"/>
<dbReference type="OrthoDB" id="10258156at2759"/>
<dbReference type="AlphaFoldDB" id="A0A0C3E273"/>
<accession>A0A0C3E273</accession>
<protein>
    <recommendedName>
        <fullName evidence="2">Methyltransferase domain-containing protein</fullName>
    </recommendedName>
</protein>
<dbReference type="PANTHER" id="PTHR12496:SF0">
    <property type="entry name" value="METHYLTRANSFERASE DOMAIN-CONTAINING PROTEIN"/>
    <property type="match status" value="1"/>
</dbReference>
<feature type="domain" description="Methyltransferase" evidence="2">
    <location>
        <begin position="136"/>
        <end position="328"/>
    </location>
</feature>
<dbReference type="EMBL" id="KN822015">
    <property type="protein sequence ID" value="KIM66930.1"/>
    <property type="molecule type" value="Genomic_DNA"/>
</dbReference>
<dbReference type="InParanoid" id="A0A0C3E273"/>